<gene>
    <name evidence="2" type="ORF">Ddye_020011</name>
</gene>
<accession>A0AAD9TZ00</accession>
<evidence type="ECO:0000256" key="1">
    <source>
        <dbReference type="SAM" id="MobiDB-lite"/>
    </source>
</evidence>
<dbReference type="AlphaFoldDB" id="A0AAD9TZ00"/>
<organism evidence="2 3">
    <name type="scientific">Dipteronia dyeriana</name>
    <dbReference type="NCBI Taxonomy" id="168575"/>
    <lineage>
        <taxon>Eukaryota</taxon>
        <taxon>Viridiplantae</taxon>
        <taxon>Streptophyta</taxon>
        <taxon>Embryophyta</taxon>
        <taxon>Tracheophyta</taxon>
        <taxon>Spermatophyta</taxon>
        <taxon>Magnoliopsida</taxon>
        <taxon>eudicotyledons</taxon>
        <taxon>Gunneridae</taxon>
        <taxon>Pentapetalae</taxon>
        <taxon>rosids</taxon>
        <taxon>malvids</taxon>
        <taxon>Sapindales</taxon>
        <taxon>Sapindaceae</taxon>
        <taxon>Hippocastanoideae</taxon>
        <taxon>Acereae</taxon>
        <taxon>Dipteronia</taxon>
    </lineage>
</organism>
<reference evidence="2" key="1">
    <citation type="journal article" date="2023" name="Plant J.">
        <title>Genome sequences and population genomics provide insights into the demographic history, inbreeding, and mutation load of two 'living fossil' tree species of Dipteronia.</title>
        <authorList>
            <person name="Feng Y."/>
            <person name="Comes H.P."/>
            <person name="Chen J."/>
            <person name="Zhu S."/>
            <person name="Lu R."/>
            <person name="Zhang X."/>
            <person name="Li P."/>
            <person name="Qiu J."/>
            <person name="Olsen K.M."/>
            <person name="Qiu Y."/>
        </authorList>
    </citation>
    <scope>NUCLEOTIDE SEQUENCE</scope>
    <source>
        <strain evidence="2">KIB01</strain>
    </source>
</reference>
<dbReference type="Proteomes" id="UP001280121">
    <property type="component" value="Unassembled WGS sequence"/>
</dbReference>
<dbReference type="EMBL" id="JANJYI010000006">
    <property type="protein sequence ID" value="KAK2644816.1"/>
    <property type="molecule type" value="Genomic_DNA"/>
</dbReference>
<name>A0AAD9TZ00_9ROSI</name>
<proteinExistence type="predicted"/>
<keyword evidence="3" id="KW-1185">Reference proteome</keyword>
<sequence>MFWAFHDDASSDEVVRGDRLLMRDLYHDDLADGMRFMLGSHSVRFSKVEFCLITGLQFGVVTYMTMYDSVENGIQQRYFPDICFRGYSRDWYPIRDPDGYQPVSRILKWELNKQPRGDKLTKIFTARIFARTELVPTAAERGQRYFAGIERGGSLYKDIDIVDVTIPYSDSVGHTSVRPSDTEGSEPEFGEF</sequence>
<evidence type="ECO:0000313" key="2">
    <source>
        <dbReference type="EMBL" id="KAK2644816.1"/>
    </source>
</evidence>
<evidence type="ECO:0000313" key="3">
    <source>
        <dbReference type="Proteomes" id="UP001280121"/>
    </source>
</evidence>
<feature type="region of interest" description="Disordered" evidence="1">
    <location>
        <begin position="173"/>
        <end position="192"/>
    </location>
</feature>
<feature type="compositionally biased region" description="Acidic residues" evidence="1">
    <location>
        <begin position="183"/>
        <end position="192"/>
    </location>
</feature>
<protein>
    <submittedName>
        <fullName evidence="2">Uncharacterized protein</fullName>
    </submittedName>
</protein>
<comment type="caution">
    <text evidence="2">The sequence shown here is derived from an EMBL/GenBank/DDBJ whole genome shotgun (WGS) entry which is preliminary data.</text>
</comment>